<accession>M0HLS6</accession>
<feature type="region of interest" description="Disordered" evidence="1">
    <location>
        <begin position="174"/>
        <end position="201"/>
    </location>
</feature>
<dbReference type="OrthoDB" id="147504at2157"/>
<keyword evidence="3" id="KW-0830">Ubiquinone</keyword>
<feature type="compositionally biased region" description="Polar residues" evidence="1">
    <location>
        <begin position="177"/>
        <end position="191"/>
    </location>
</feature>
<keyword evidence="3" id="KW-0808">Transferase</keyword>
<dbReference type="GO" id="GO:0032259">
    <property type="term" value="P:methylation"/>
    <property type="evidence" value="ECO:0007669"/>
    <property type="project" value="UniProtKB-KW"/>
</dbReference>
<evidence type="ECO:0000313" key="3">
    <source>
        <dbReference type="EMBL" id="ELZ84672.1"/>
    </source>
</evidence>
<evidence type="ECO:0000313" key="4">
    <source>
        <dbReference type="Proteomes" id="UP000011612"/>
    </source>
</evidence>
<dbReference type="Pfam" id="PF13649">
    <property type="entry name" value="Methyltransf_25"/>
    <property type="match status" value="1"/>
</dbReference>
<reference evidence="3 4" key="1">
    <citation type="journal article" date="2014" name="PLoS Genet.">
        <title>Phylogenetically driven sequencing of extremely halophilic archaea reveals strategies for static and dynamic osmo-response.</title>
        <authorList>
            <person name="Becker E.A."/>
            <person name="Seitzer P.M."/>
            <person name="Tritt A."/>
            <person name="Larsen D."/>
            <person name="Krusor M."/>
            <person name="Yao A.I."/>
            <person name="Wu D."/>
            <person name="Madern D."/>
            <person name="Eisen J.A."/>
            <person name="Darling A.E."/>
            <person name="Facciotti M.T."/>
        </authorList>
    </citation>
    <scope>NUCLEOTIDE SEQUENCE [LARGE SCALE GENOMIC DNA]</scope>
    <source>
        <strain evidence="3 4">ATCC BAA-1513</strain>
    </source>
</reference>
<comment type="caution">
    <text evidence="3">The sequence shown here is derived from an EMBL/GenBank/DDBJ whole genome shotgun (WGS) entry which is preliminary data.</text>
</comment>
<dbReference type="CDD" id="cd02440">
    <property type="entry name" value="AdoMet_MTases"/>
    <property type="match status" value="1"/>
</dbReference>
<feature type="domain" description="Methyltransferase" evidence="2">
    <location>
        <begin position="35"/>
        <end position="119"/>
    </location>
</feature>
<dbReference type="SUPFAM" id="SSF53335">
    <property type="entry name" value="S-adenosyl-L-methionine-dependent methyltransferases"/>
    <property type="match status" value="1"/>
</dbReference>
<dbReference type="RefSeq" id="WP_008324683.1">
    <property type="nucleotide sequence ID" value="NZ_AOLK01000019.1"/>
</dbReference>
<protein>
    <submittedName>
        <fullName evidence="3">Methylase involved in ubiquinone/menaquinone biosynthesis</fullName>
    </submittedName>
</protein>
<dbReference type="STRING" id="1230453.C453_11676"/>
<dbReference type="GO" id="GO:0008168">
    <property type="term" value="F:methyltransferase activity"/>
    <property type="evidence" value="ECO:0007669"/>
    <property type="project" value="UniProtKB-KW"/>
</dbReference>
<dbReference type="PATRIC" id="fig|1230453.4.peg.2305"/>
<dbReference type="AlphaFoldDB" id="M0HLS6"/>
<name>M0HLS6_HALEO</name>
<dbReference type="EMBL" id="AOLK01000019">
    <property type="protein sequence ID" value="ELZ84672.1"/>
    <property type="molecule type" value="Genomic_DNA"/>
</dbReference>
<dbReference type="Proteomes" id="UP000011612">
    <property type="component" value="Unassembled WGS sequence"/>
</dbReference>
<evidence type="ECO:0000259" key="2">
    <source>
        <dbReference type="Pfam" id="PF13649"/>
    </source>
</evidence>
<sequence>MEWDERFRDGEYPTDPDPSPVLRAHIETFPTGRALDVATGTGRNSLFLAERGYDVDALDFSEEGLRIVRERARETGVEDRIETIHADAETYEFPDNTYDVITISYYKTLDRLSDIKAALNSGGVLFYQHHLRSDPPATVGPRTDRYRLQSNELLRACLDLTVLYYEESTEQVDDRTSATATVISRNTQGGAQSYPARHWDR</sequence>
<organism evidence="3 4">
    <name type="scientific">Haloferax elongans ATCC BAA-1513</name>
    <dbReference type="NCBI Taxonomy" id="1230453"/>
    <lineage>
        <taxon>Archaea</taxon>
        <taxon>Methanobacteriati</taxon>
        <taxon>Methanobacteriota</taxon>
        <taxon>Stenosarchaea group</taxon>
        <taxon>Halobacteria</taxon>
        <taxon>Halobacteriales</taxon>
        <taxon>Haloferacaceae</taxon>
        <taxon>Haloferax</taxon>
    </lineage>
</organism>
<dbReference type="PANTHER" id="PTHR43591">
    <property type="entry name" value="METHYLTRANSFERASE"/>
    <property type="match status" value="1"/>
</dbReference>
<dbReference type="Gene3D" id="3.40.50.150">
    <property type="entry name" value="Vaccinia Virus protein VP39"/>
    <property type="match status" value="1"/>
</dbReference>
<keyword evidence="3" id="KW-0489">Methyltransferase</keyword>
<keyword evidence="4" id="KW-1185">Reference proteome</keyword>
<proteinExistence type="predicted"/>
<evidence type="ECO:0000256" key="1">
    <source>
        <dbReference type="SAM" id="MobiDB-lite"/>
    </source>
</evidence>
<dbReference type="InterPro" id="IPR029063">
    <property type="entry name" value="SAM-dependent_MTases_sf"/>
</dbReference>
<gene>
    <name evidence="3" type="ORF">C453_11676</name>
</gene>
<dbReference type="InterPro" id="IPR041698">
    <property type="entry name" value="Methyltransf_25"/>
</dbReference>